<protein>
    <submittedName>
        <fullName evidence="3">Uncharacterized membrane protein YgdD (TMEM256/DUF423 family)</fullName>
    </submittedName>
</protein>
<dbReference type="RefSeq" id="WP_183750659.1">
    <property type="nucleotide sequence ID" value="NZ_JACICC010000001.1"/>
</dbReference>
<sequence>MERAFVVLGAIFGVAGTAAAAAASHITGAGSGLDTAANFLLFHAPALIGIALLVKTGTVHANIGRFGGLLVLVGVALFSGQLALRALADASLFPMAAPAGGTTLMIGWLLVGLAALVGPRRV</sequence>
<proteinExistence type="predicted"/>
<evidence type="ECO:0000256" key="1">
    <source>
        <dbReference type="SAM" id="Phobius"/>
    </source>
</evidence>
<feature type="transmembrane region" description="Helical" evidence="1">
    <location>
        <begin position="96"/>
        <end position="117"/>
    </location>
</feature>
<comment type="caution">
    <text evidence="3">The sequence shown here is derived from an EMBL/GenBank/DDBJ whole genome shotgun (WGS) entry which is preliminary data.</text>
</comment>
<evidence type="ECO:0000313" key="3">
    <source>
        <dbReference type="EMBL" id="MBB3808698.1"/>
    </source>
</evidence>
<dbReference type="Pfam" id="PF04241">
    <property type="entry name" value="DUF423"/>
    <property type="match status" value="1"/>
</dbReference>
<name>A0A7W6EFA2_9HYPH</name>
<keyword evidence="1" id="KW-1133">Transmembrane helix</keyword>
<accession>A0A7W6EFA2</accession>
<dbReference type="Proteomes" id="UP000537592">
    <property type="component" value="Unassembled WGS sequence"/>
</dbReference>
<organism evidence="3 4">
    <name type="scientific">Pseudochelatococcus contaminans</name>
    <dbReference type="NCBI Taxonomy" id="1538103"/>
    <lineage>
        <taxon>Bacteria</taxon>
        <taxon>Pseudomonadati</taxon>
        <taxon>Pseudomonadota</taxon>
        <taxon>Alphaproteobacteria</taxon>
        <taxon>Hyphomicrobiales</taxon>
        <taxon>Chelatococcaceae</taxon>
        <taxon>Pseudochelatococcus</taxon>
    </lineage>
</organism>
<dbReference type="InterPro" id="IPR006696">
    <property type="entry name" value="DUF423"/>
</dbReference>
<feature type="transmembrane region" description="Helical" evidence="1">
    <location>
        <begin position="36"/>
        <end position="54"/>
    </location>
</feature>
<gene>
    <name evidence="3" type="ORF">FHS81_000752</name>
</gene>
<evidence type="ECO:0000313" key="4">
    <source>
        <dbReference type="Proteomes" id="UP000537592"/>
    </source>
</evidence>
<keyword evidence="1" id="KW-0472">Membrane</keyword>
<feature type="signal peptide" evidence="2">
    <location>
        <begin position="1"/>
        <end position="20"/>
    </location>
</feature>
<keyword evidence="1" id="KW-0812">Transmembrane</keyword>
<keyword evidence="2" id="KW-0732">Signal</keyword>
<reference evidence="3 4" key="1">
    <citation type="submission" date="2020-08" db="EMBL/GenBank/DDBJ databases">
        <title>Genomic Encyclopedia of Type Strains, Phase IV (KMG-IV): sequencing the most valuable type-strain genomes for metagenomic binning, comparative biology and taxonomic classification.</title>
        <authorList>
            <person name="Goeker M."/>
        </authorList>
    </citation>
    <scope>NUCLEOTIDE SEQUENCE [LARGE SCALE GENOMIC DNA]</scope>
    <source>
        <strain evidence="3 4">DSM 28760</strain>
    </source>
</reference>
<keyword evidence="4" id="KW-1185">Reference proteome</keyword>
<dbReference type="EMBL" id="JACICC010000001">
    <property type="protein sequence ID" value="MBB3808698.1"/>
    <property type="molecule type" value="Genomic_DNA"/>
</dbReference>
<dbReference type="AlphaFoldDB" id="A0A7W6EFA2"/>
<evidence type="ECO:0000256" key="2">
    <source>
        <dbReference type="SAM" id="SignalP"/>
    </source>
</evidence>
<feature type="chain" id="PRO_5030798068" evidence="2">
    <location>
        <begin position="21"/>
        <end position="122"/>
    </location>
</feature>
<feature type="transmembrane region" description="Helical" evidence="1">
    <location>
        <begin position="66"/>
        <end position="84"/>
    </location>
</feature>